<dbReference type="PANTHER" id="PTHR36326:SF4">
    <property type="entry name" value="PROTEIN POLLENLESS 3-LIKE 1"/>
    <property type="match status" value="1"/>
</dbReference>
<dbReference type="EMBL" id="CATIWC010002018">
    <property type="protein sequence ID" value="CAI8584614.1"/>
    <property type="molecule type" value="Genomic_DNA"/>
</dbReference>
<dbReference type="PANTHER" id="PTHR36326">
    <property type="entry name" value="PROTEIN POLLENLESS 3-LIKE 2"/>
    <property type="match status" value="1"/>
</dbReference>
<evidence type="ECO:0000256" key="4">
    <source>
        <dbReference type="ARBA" id="ARBA00023054"/>
    </source>
</evidence>
<dbReference type="InterPro" id="IPR035925">
    <property type="entry name" value="BSD_dom_sf"/>
</dbReference>
<dbReference type="AlphaFoldDB" id="A0AAV0YGA0"/>
<dbReference type="SUPFAM" id="SSF140383">
    <property type="entry name" value="BSD domain-like"/>
    <property type="match status" value="1"/>
</dbReference>
<reference evidence="7 8" key="1">
    <citation type="submission" date="2023-01" db="EMBL/GenBank/DDBJ databases">
        <authorList>
            <person name="Kreplak J."/>
        </authorList>
    </citation>
    <scope>NUCLEOTIDE SEQUENCE [LARGE SCALE GENOMIC DNA]</scope>
</reference>
<name>A0AAV0YGA0_VICFA</name>
<keyword evidence="4" id="KW-0175">Coiled coil</keyword>
<keyword evidence="2" id="KW-0677">Repeat</keyword>
<accession>A0AAV0YGA0</accession>
<keyword evidence="5" id="KW-0539">Nucleus</keyword>
<evidence type="ECO:0000259" key="6">
    <source>
        <dbReference type="PROSITE" id="PS50858"/>
    </source>
</evidence>
<proteinExistence type="predicted"/>
<dbReference type="GO" id="GO:0005634">
    <property type="term" value="C:nucleus"/>
    <property type="evidence" value="ECO:0007669"/>
    <property type="project" value="UniProtKB-SubCell"/>
</dbReference>
<evidence type="ECO:0000256" key="3">
    <source>
        <dbReference type="ARBA" id="ARBA00022803"/>
    </source>
</evidence>
<feature type="domain" description="BSD" evidence="6">
    <location>
        <begin position="1"/>
        <end position="30"/>
    </location>
</feature>
<keyword evidence="3" id="KW-0802">TPR repeat</keyword>
<dbReference type="Proteomes" id="UP001157006">
    <property type="component" value="Unassembled WGS sequence"/>
</dbReference>
<dbReference type="Pfam" id="PF03909">
    <property type="entry name" value="BSD"/>
    <property type="match status" value="1"/>
</dbReference>
<evidence type="ECO:0000256" key="5">
    <source>
        <dbReference type="ARBA" id="ARBA00023242"/>
    </source>
</evidence>
<protein>
    <recommendedName>
        <fullName evidence="6">BSD domain-containing protein</fullName>
    </recommendedName>
</protein>
<evidence type="ECO:0000313" key="7">
    <source>
        <dbReference type="EMBL" id="CAI8584614.1"/>
    </source>
</evidence>
<comment type="subcellular location">
    <subcellularLocation>
        <location evidence="1">Nucleus</location>
    </subcellularLocation>
</comment>
<sequence>MSQLRYVLCPRHLKDNQFWTIYFALARSHLAPKALSSKVDRNKQFNLTICLMQMNKIPEARFLIHAVTASTKNRKMDDSFVKSYERATQMLPEMKSTSIMEFCNIFIMFSTIEQVYIDLVGRQGES</sequence>
<dbReference type="InterPro" id="IPR044961">
    <property type="entry name" value="MS5/SDI1"/>
</dbReference>
<keyword evidence="8" id="KW-1185">Reference proteome</keyword>
<evidence type="ECO:0000256" key="2">
    <source>
        <dbReference type="ARBA" id="ARBA00022737"/>
    </source>
</evidence>
<dbReference type="InterPro" id="IPR005607">
    <property type="entry name" value="BSD_dom"/>
</dbReference>
<dbReference type="PROSITE" id="PS50858">
    <property type="entry name" value="BSD"/>
    <property type="match status" value="1"/>
</dbReference>
<evidence type="ECO:0000313" key="8">
    <source>
        <dbReference type="Proteomes" id="UP001157006"/>
    </source>
</evidence>
<comment type="caution">
    <text evidence="7">The sequence shown here is derived from an EMBL/GenBank/DDBJ whole genome shotgun (WGS) entry which is preliminary data.</text>
</comment>
<organism evidence="7 8">
    <name type="scientific">Vicia faba</name>
    <name type="common">Broad bean</name>
    <name type="synonym">Faba vulgaris</name>
    <dbReference type="NCBI Taxonomy" id="3906"/>
    <lineage>
        <taxon>Eukaryota</taxon>
        <taxon>Viridiplantae</taxon>
        <taxon>Streptophyta</taxon>
        <taxon>Embryophyta</taxon>
        <taxon>Tracheophyta</taxon>
        <taxon>Spermatophyta</taxon>
        <taxon>Magnoliopsida</taxon>
        <taxon>eudicotyledons</taxon>
        <taxon>Gunneridae</taxon>
        <taxon>Pentapetalae</taxon>
        <taxon>rosids</taxon>
        <taxon>fabids</taxon>
        <taxon>Fabales</taxon>
        <taxon>Fabaceae</taxon>
        <taxon>Papilionoideae</taxon>
        <taxon>50 kb inversion clade</taxon>
        <taxon>NPAAA clade</taxon>
        <taxon>Hologalegina</taxon>
        <taxon>IRL clade</taxon>
        <taxon>Fabeae</taxon>
        <taxon>Vicia</taxon>
    </lineage>
</organism>
<gene>
    <name evidence="7" type="ORF">VFH_U083520</name>
</gene>
<evidence type="ECO:0000256" key="1">
    <source>
        <dbReference type="ARBA" id="ARBA00004123"/>
    </source>
</evidence>